<evidence type="ECO:0000256" key="8">
    <source>
        <dbReference type="PROSITE-ProRule" id="PRU00472"/>
    </source>
</evidence>
<dbReference type="PANTHER" id="PTHR11239:SF12">
    <property type="entry name" value="DNA-DIRECTED RNA POLYMERASE III SUBUNIT RPC10"/>
    <property type="match status" value="1"/>
</dbReference>
<keyword evidence="3 9" id="KW-0479">Metal-binding</keyword>
<keyword evidence="4 8" id="KW-0863">Zinc-finger</keyword>
<accession>A0ABU6RZ64</accession>
<reference evidence="11 12" key="1">
    <citation type="journal article" date="2023" name="Plants (Basel)">
        <title>Bridging the Gap: Combining Genomics and Transcriptomics Approaches to Understand Stylosanthes scabra, an Orphan Legume from the Brazilian Caatinga.</title>
        <authorList>
            <person name="Ferreira-Neto J.R.C."/>
            <person name="da Silva M.D."/>
            <person name="Binneck E."/>
            <person name="de Melo N.F."/>
            <person name="da Silva R.H."/>
            <person name="de Melo A.L.T.M."/>
            <person name="Pandolfi V."/>
            <person name="Bustamante F.O."/>
            <person name="Brasileiro-Vidal A.C."/>
            <person name="Benko-Iseppon A.M."/>
        </authorList>
    </citation>
    <scope>NUCLEOTIDE SEQUENCE [LARGE SCALE GENOMIC DNA]</scope>
    <source>
        <tissue evidence="11">Leaves</tissue>
    </source>
</reference>
<organism evidence="11 12">
    <name type="scientific">Stylosanthes scabra</name>
    <dbReference type="NCBI Taxonomy" id="79078"/>
    <lineage>
        <taxon>Eukaryota</taxon>
        <taxon>Viridiplantae</taxon>
        <taxon>Streptophyta</taxon>
        <taxon>Embryophyta</taxon>
        <taxon>Tracheophyta</taxon>
        <taxon>Spermatophyta</taxon>
        <taxon>Magnoliopsida</taxon>
        <taxon>eudicotyledons</taxon>
        <taxon>Gunneridae</taxon>
        <taxon>Pentapetalae</taxon>
        <taxon>rosids</taxon>
        <taxon>fabids</taxon>
        <taxon>Fabales</taxon>
        <taxon>Fabaceae</taxon>
        <taxon>Papilionoideae</taxon>
        <taxon>50 kb inversion clade</taxon>
        <taxon>dalbergioids sensu lato</taxon>
        <taxon>Dalbergieae</taxon>
        <taxon>Pterocarpus clade</taxon>
        <taxon>Stylosanthes</taxon>
    </lineage>
</organism>
<dbReference type="Gene3D" id="2.20.25.10">
    <property type="match status" value="1"/>
</dbReference>
<dbReference type="SMART" id="SM00661">
    <property type="entry name" value="RPOL9"/>
    <property type="match status" value="1"/>
</dbReference>
<keyword evidence="7 9" id="KW-0804">Transcription</keyword>
<feature type="domain" description="TFIIS-type" evidence="10">
    <location>
        <begin position="67"/>
        <end position="109"/>
    </location>
</feature>
<dbReference type="PROSITE" id="PS00466">
    <property type="entry name" value="ZF_TFIIS_1"/>
    <property type="match status" value="1"/>
</dbReference>
<dbReference type="InterPro" id="IPR012164">
    <property type="entry name" value="Rpa12/Rpb9/Rpc10/TFS"/>
</dbReference>
<keyword evidence="2 7" id="KW-0240">DNA-directed RNA polymerase</keyword>
<comment type="function">
    <text evidence="7">DNA-dependent RNA polymerase catalyzes the transcription of DNA into RNA using the four ribonucleoside triphosphates as substrates.</text>
</comment>
<sequence>MEFCPTFGSMLRYEKPNVGHPSRLYCPTCLYVCNIESMFKIKRKQALVRKAIEPVICQDDMMNGPKTEVPCPRCGHDQATFTQVQIRSADEPATIFYLCLNDKCKHLWRED</sequence>
<evidence type="ECO:0000259" key="10">
    <source>
        <dbReference type="PROSITE" id="PS51133"/>
    </source>
</evidence>
<dbReference type="EMBL" id="JASCZI010034297">
    <property type="protein sequence ID" value="MED6129249.1"/>
    <property type="molecule type" value="Genomic_DNA"/>
</dbReference>
<dbReference type="PANTHER" id="PTHR11239">
    <property type="entry name" value="DNA-DIRECTED RNA POLYMERASE"/>
    <property type="match status" value="1"/>
</dbReference>
<dbReference type="InterPro" id="IPR034014">
    <property type="entry name" value="Zn_ribbon_RPC11_C"/>
</dbReference>
<dbReference type="InterPro" id="IPR001529">
    <property type="entry name" value="Zn_ribbon_RPB9"/>
</dbReference>
<evidence type="ECO:0000256" key="4">
    <source>
        <dbReference type="ARBA" id="ARBA00022771"/>
    </source>
</evidence>
<evidence type="ECO:0000313" key="12">
    <source>
        <dbReference type="Proteomes" id="UP001341840"/>
    </source>
</evidence>
<evidence type="ECO:0000313" key="11">
    <source>
        <dbReference type="EMBL" id="MED6129249.1"/>
    </source>
</evidence>
<dbReference type="CDD" id="cd10509">
    <property type="entry name" value="Zn-ribbon_RPC11"/>
    <property type="match status" value="1"/>
</dbReference>
<evidence type="ECO:0000256" key="5">
    <source>
        <dbReference type="ARBA" id="ARBA00022833"/>
    </source>
</evidence>
<dbReference type="SMART" id="SM00440">
    <property type="entry name" value="ZnF_C2C2"/>
    <property type="match status" value="1"/>
</dbReference>
<evidence type="ECO:0000256" key="1">
    <source>
        <dbReference type="ARBA" id="ARBA00004123"/>
    </source>
</evidence>
<evidence type="ECO:0000256" key="7">
    <source>
        <dbReference type="PIRNR" id="PIRNR005586"/>
    </source>
</evidence>
<keyword evidence="5" id="KW-0862">Zinc</keyword>
<dbReference type="InterPro" id="IPR001222">
    <property type="entry name" value="Znf_TFIIS"/>
</dbReference>
<evidence type="ECO:0000256" key="2">
    <source>
        <dbReference type="ARBA" id="ARBA00022478"/>
    </source>
</evidence>
<dbReference type="Proteomes" id="UP001341840">
    <property type="component" value="Unassembled WGS sequence"/>
</dbReference>
<dbReference type="PROSITE" id="PS51133">
    <property type="entry name" value="ZF_TFIIS_2"/>
    <property type="match status" value="1"/>
</dbReference>
<keyword evidence="6 7" id="KW-0539">Nucleus</keyword>
<comment type="caution">
    <text evidence="11">The sequence shown here is derived from an EMBL/GenBank/DDBJ whole genome shotgun (WGS) entry which is preliminary data.</text>
</comment>
<evidence type="ECO:0000256" key="6">
    <source>
        <dbReference type="ARBA" id="ARBA00023242"/>
    </source>
</evidence>
<proteinExistence type="inferred from homology"/>
<dbReference type="SUPFAM" id="SSF57783">
    <property type="entry name" value="Zinc beta-ribbon"/>
    <property type="match status" value="1"/>
</dbReference>
<comment type="subcellular location">
    <subcellularLocation>
        <location evidence="1 7">Nucleus</location>
    </subcellularLocation>
</comment>
<gene>
    <name evidence="11" type="ORF">PIB30_106101</name>
</gene>
<dbReference type="Pfam" id="PF01096">
    <property type="entry name" value="Zn_ribbon_TFIIS"/>
    <property type="match status" value="1"/>
</dbReference>
<protein>
    <recommendedName>
        <fullName evidence="7">DNA-directed RNA polymerase subunit</fullName>
    </recommendedName>
</protein>
<dbReference type="PIRSF" id="PIRSF005586">
    <property type="entry name" value="RNApol_RpoM"/>
    <property type="match status" value="1"/>
</dbReference>
<name>A0ABU6RZ64_9FABA</name>
<evidence type="ECO:0000256" key="9">
    <source>
        <dbReference type="RuleBase" id="RU003474"/>
    </source>
</evidence>
<keyword evidence="12" id="KW-1185">Reference proteome</keyword>
<evidence type="ECO:0000256" key="3">
    <source>
        <dbReference type="ARBA" id="ARBA00022723"/>
    </source>
</evidence>
<comment type="similarity">
    <text evidence="7 9">Belongs to the archaeal rpoM/eukaryotic RPA12/RPB9/RPC11 RNA polymerase family.</text>
</comment>